<keyword evidence="1" id="KW-0732">Signal</keyword>
<dbReference type="Proteomes" id="UP000242133">
    <property type="component" value="Unassembled WGS sequence"/>
</dbReference>
<keyword evidence="3" id="KW-1185">Reference proteome</keyword>
<dbReference type="AlphaFoldDB" id="A0A2P8EN92"/>
<reference evidence="2 3" key="1">
    <citation type="submission" date="2018-03" db="EMBL/GenBank/DDBJ databases">
        <title>Genomic Encyclopedia of Archaeal and Bacterial Type Strains, Phase II (KMG-II): from individual species to whole genera.</title>
        <authorList>
            <person name="Goeker M."/>
        </authorList>
    </citation>
    <scope>NUCLEOTIDE SEQUENCE [LARGE SCALE GENOMIC DNA]</scope>
    <source>
        <strain evidence="2 3">DSM 17586</strain>
    </source>
</reference>
<evidence type="ECO:0000313" key="3">
    <source>
        <dbReference type="Proteomes" id="UP000242133"/>
    </source>
</evidence>
<name>A0A2P8EN92_9GAMM</name>
<evidence type="ECO:0000313" key="2">
    <source>
        <dbReference type="EMBL" id="PSL10946.1"/>
    </source>
</evidence>
<comment type="caution">
    <text evidence="2">The sequence shown here is derived from an EMBL/GenBank/DDBJ whole genome shotgun (WGS) entry which is preliminary data.</text>
</comment>
<feature type="signal peptide" evidence="1">
    <location>
        <begin position="1"/>
        <end position="26"/>
    </location>
</feature>
<accession>A0A2P8EN92</accession>
<dbReference type="RefSeq" id="WP_211298161.1">
    <property type="nucleotide sequence ID" value="NZ_PYGI01000024.1"/>
</dbReference>
<proteinExistence type="predicted"/>
<sequence>MQSPIRTLALALTLTSAAVASLPAVAEGDLTTRPERLPDLVLGSEVTDYAMSQTRYEMETGQSYRLKIISSGLKEYAMQAPEFFTSIYLRKVEAGDIEIKAVALTELEFEQEGETEIYFVPVKPGEFTFSMKGLEHKGMEGVFSVR</sequence>
<organism evidence="2 3">
    <name type="scientific">Marinobacterium halophilum</name>
    <dbReference type="NCBI Taxonomy" id="267374"/>
    <lineage>
        <taxon>Bacteria</taxon>
        <taxon>Pseudomonadati</taxon>
        <taxon>Pseudomonadota</taxon>
        <taxon>Gammaproteobacteria</taxon>
        <taxon>Oceanospirillales</taxon>
        <taxon>Oceanospirillaceae</taxon>
        <taxon>Marinobacterium</taxon>
    </lineage>
</organism>
<evidence type="ECO:0008006" key="4">
    <source>
        <dbReference type="Google" id="ProtNLM"/>
    </source>
</evidence>
<evidence type="ECO:0000256" key="1">
    <source>
        <dbReference type="SAM" id="SignalP"/>
    </source>
</evidence>
<protein>
    <recommendedName>
        <fullName evidence="4">Copper-binding protein</fullName>
    </recommendedName>
</protein>
<gene>
    <name evidence="2" type="ORF">CLV44_12426</name>
</gene>
<feature type="chain" id="PRO_5015197612" description="Copper-binding protein" evidence="1">
    <location>
        <begin position="27"/>
        <end position="146"/>
    </location>
</feature>
<dbReference type="EMBL" id="PYGI01000024">
    <property type="protein sequence ID" value="PSL10946.1"/>
    <property type="molecule type" value="Genomic_DNA"/>
</dbReference>